<evidence type="ECO:0000313" key="2">
    <source>
        <dbReference type="Proteomes" id="UP000814128"/>
    </source>
</evidence>
<sequence>MFPITCNAVGDIVAIAQLLLNAHAALSEARGSHKDFRDLSDELQYFSDVLSATAGVVRESEDEALRSNVLEQVQKGCDVINTMAQRIIKFTPLGESLSSDVDFGERLRRGLLKLEWRFSAAQSDAKECRLKLANCRGQILLALNV</sequence>
<reference evidence="1" key="2">
    <citation type="journal article" date="2022" name="New Phytol.">
        <title>Evolutionary transition to the ectomycorrhizal habit in the genomes of a hyperdiverse lineage of mushroom-forming fungi.</title>
        <authorList>
            <person name="Looney B."/>
            <person name="Miyauchi S."/>
            <person name="Morin E."/>
            <person name="Drula E."/>
            <person name="Courty P.E."/>
            <person name="Kohler A."/>
            <person name="Kuo A."/>
            <person name="LaButti K."/>
            <person name="Pangilinan J."/>
            <person name="Lipzen A."/>
            <person name="Riley R."/>
            <person name="Andreopoulos W."/>
            <person name="He G."/>
            <person name="Johnson J."/>
            <person name="Nolan M."/>
            <person name="Tritt A."/>
            <person name="Barry K.W."/>
            <person name="Grigoriev I.V."/>
            <person name="Nagy L.G."/>
            <person name="Hibbett D."/>
            <person name="Henrissat B."/>
            <person name="Matheny P.B."/>
            <person name="Labbe J."/>
            <person name="Martin F.M."/>
        </authorList>
    </citation>
    <scope>NUCLEOTIDE SEQUENCE</scope>
    <source>
        <strain evidence="1">EC-137</strain>
    </source>
</reference>
<name>A0ACB8QLK7_9AGAM</name>
<protein>
    <submittedName>
        <fullName evidence="1">Uncharacterized protein</fullName>
    </submittedName>
</protein>
<dbReference type="Proteomes" id="UP000814128">
    <property type="component" value="Unassembled WGS sequence"/>
</dbReference>
<keyword evidence="2" id="KW-1185">Reference proteome</keyword>
<organism evidence="1 2">
    <name type="scientific">Vararia minispora EC-137</name>
    <dbReference type="NCBI Taxonomy" id="1314806"/>
    <lineage>
        <taxon>Eukaryota</taxon>
        <taxon>Fungi</taxon>
        <taxon>Dikarya</taxon>
        <taxon>Basidiomycota</taxon>
        <taxon>Agaricomycotina</taxon>
        <taxon>Agaricomycetes</taxon>
        <taxon>Russulales</taxon>
        <taxon>Lachnocladiaceae</taxon>
        <taxon>Vararia</taxon>
    </lineage>
</organism>
<dbReference type="EMBL" id="MU273552">
    <property type="protein sequence ID" value="KAI0032226.1"/>
    <property type="molecule type" value="Genomic_DNA"/>
</dbReference>
<evidence type="ECO:0000313" key="1">
    <source>
        <dbReference type="EMBL" id="KAI0032226.1"/>
    </source>
</evidence>
<accession>A0ACB8QLK7</accession>
<reference evidence="1" key="1">
    <citation type="submission" date="2021-02" db="EMBL/GenBank/DDBJ databases">
        <authorList>
            <consortium name="DOE Joint Genome Institute"/>
            <person name="Ahrendt S."/>
            <person name="Looney B.P."/>
            <person name="Miyauchi S."/>
            <person name="Morin E."/>
            <person name="Drula E."/>
            <person name="Courty P.E."/>
            <person name="Chicoki N."/>
            <person name="Fauchery L."/>
            <person name="Kohler A."/>
            <person name="Kuo A."/>
            <person name="Labutti K."/>
            <person name="Pangilinan J."/>
            <person name="Lipzen A."/>
            <person name="Riley R."/>
            <person name="Andreopoulos W."/>
            <person name="He G."/>
            <person name="Johnson J."/>
            <person name="Barry K.W."/>
            <person name="Grigoriev I.V."/>
            <person name="Nagy L."/>
            <person name="Hibbett D."/>
            <person name="Henrissat B."/>
            <person name="Matheny P.B."/>
            <person name="Labbe J."/>
            <person name="Martin F."/>
        </authorList>
    </citation>
    <scope>NUCLEOTIDE SEQUENCE</scope>
    <source>
        <strain evidence="1">EC-137</strain>
    </source>
</reference>
<gene>
    <name evidence="1" type="ORF">K488DRAFT_70778</name>
</gene>
<comment type="caution">
    <text evidence="1">The sequence shown here is derived from an EMBL/GenBank/DDBJ whole genome shotgun (WGS) entry which is preliminary data.</text>
</comment>
<proteinExistence type="predicted"/>